<dbReference type="CDD" id="cd00519">
    <property type="entry name" value="Lipase_3"/>
    <property type="match status" value="1"/>
</dbReference>
<dbReference type="Pfam" id="PF01764">
    <property type="entry name" value="Lipase_3"/>
    <property type="match status" value="1"/>
</dbReference>
<sequence>MASYQLLQKSGLHLDTAVFLAEASQAAYNDQAARTWATAAGFSHTTTFNRSNIQGFWSTADDVALLAFRGTSNPGQWIRNAHFFPVRHPWGRVHEGFKDGVADVETDLRGFDEVAGKAKYLWITGHSLGGALALITAARWKMAGIPSSLYTYGQPMVGLEGFADRFAIELPGRLVRFVNQSDIVPRVPPGFSHTGMLKRIVRPGVLEAVPALEAVAAVQTPELAAAVRTATTLTLESVEAVVQSGISEPLMIDSELAPLTAKQFLELQASLDAAELEGAQLEGMFDLFKDHRISEYIRLLAQLLDHA</sequence>
<dbReference type="PANTHER" id="PTHR45856:SF24">
    <property type="entry name" value="FUNGAL LIPASE-LIKE DOMAIN-CONTAINING PROTEIN"/>
    <property type="match status" value="1"/>
</dbReference>
<dbReference type="InterPro" id="IPR002921">
    <property type="entry name" value="Fungal_lipase-type"/>
</dbReference>
<protein>
    <submittedName>
        <fullName evidence="2">Lipase family protein</fullName>
    </submittedName>
</protein>
<proteinExistence type="predicted"/>
<dbReference type="Gene3D" id="3.40.50.1820">
    <property type="entry name" value="alpha/beta hydrolase"/>
    <property type="match status" value="1"/>
</dbReference>
<dbReference type="RefSeq" id="WP_211634509.1">
    <property type="nucleotide sequence ID" value="NZ_CP073100.1"/>
</dbReference>
<dbReference type="Proteomes" id="UP000676169">
    <property type="component" value="Chromosome"/>
</dbReference>
<gene>
    <name evidence="2" type="ORF">KBB96_09755</name>
</gene>
<name>A0A975J340_9BACT</name>
<evidence type="ECO:0000313" key="2">
    <source>
        <dbReference type="EMBL" id="QUE53165.1"/>
    </source>
</evidence>
<dbReference type="SUPFAM" id="SSF53474">
    <property type="entry name" value="alpha/beta-Hydrolases"/>
    <property type="match status" value="1"/>
</dbReference>
<evidence type="ECO:0000259" key="1">
    <source>
        <dbReference type="Pfam" id="PF01764"/>
    </source>
</evidence>
<dbReference type="InterPro" id="IPR051218">
    <property type="entry name" value="Sec_MonoDiacylglyc_Lipase"/>
</dbReference>
<reference evidence="2" key="1">
    <citation type="submission" date="2021-04" db="EMBL/GenBank/DDBJ databases">
        <title>Luteolibacter sp. 32A isolated from the skin of an Anderson's salamander (Ambystoma andersonii).</title>
        <authorList>
            <person name="Spergser J."/>
            <person name="Busse H.-J."/>
        </authorList>
    </citation>
    <scope>NUCLEOTIDE SEQUENCE</scope>
    <source>
        <strain evidence="2">32A</strain>
    </source>
</reference>
<keyword evidence="3" id="KW-1185">Reference proteome</keyword>
<dbReference type="KEGG" id="lamb:KBB96_09755"/>
<dbReference type="GO" id="GO:0006629">
    <property type="term" value="P:lipid metabolic process"/>
    <property type="evidence" value="ECO:0007669"/>
    <property type="project" value="InterPro"/>
</dbReference>
<dbReference type="PANTHER" id="PTHR45856">
    <property type="entry name" value="ALPHA/BETA-HYDROLASES SUPERFAMILY PROTEIN"/>
    <property type="match status" value="1"/>
</dbReference>
<dbReference type="EMBL" id="CP073100">
    <property type="protein sequence ID" value="QUE53165.1"/>
    <property type="molecule type" value="Genomic_DNA"/>
</dbReference>
<dbReference type="InterPro" id="IPR029058">
    <property type="entry name" value="AB_hydrolase_fold"/>
</dbReference>
<organism evidence="2 3">
    <name type="scientific">Luteolibacter ambystomatis</name>
    <dbReference type="NCBI Taxonomy" id="2824561"/>
    <lineage>
        <taxon>Bacteria</taxon>
        <taxon>Pseudomonadati</taxon>
        <taxon>Verrucomicrobiota</taxon>
        <taxon>Verrucomicrobiia</taxon>
        <taxon>Verrucomicrobiales</taxon>
        <taxon>Verrucomicrobiaceae</taxon>
        <taxon>Luteolibacter</taxon>
    </lineage>
</organism>
<accession>A0A975J340</accession>
<feature type="domain" description="Fungal lipase-type" evidence="1">
    <location>
        <begin position="66"/>
        <end position="189"/>
    </location>
</feature>
<evidence type="ECO:0000313" key="3">
    <source>
        <dbReference type="Proteomes" id="UP000676169"/>
    </source>
</evidence>
<dbReference type="AlphaFoldDB" id="A0A975J340"/>